<reference evidence="2" key="1">
    <citation type="journal article" date="2019" name="Int. J. Syst. Evol. Microbiol.">
        <title>The Global Catalogue of Microorganisms (GCM) 10K type strain sequencing project: providing services to taxonomists for standard genome sequencing and annotation.</title>
        <authorList>
            <consortium name="The Broad Institute Genomics Platform"/>
            <consortium name="The Broad Institute Genome Sequencing Center for Infectious Disease"/>
            <person name="Wu L."/>
            <person name="Ma J."/>
        </authorList>
    </citation>
    <scope>NUCLEOTIDE SEQUENCE [LARGE SCALE GENOMIC DNA]</scope>
    <source>
        <strain evidence="2">TBRC 1276</strain>
    </source>
</reference>
<name>A0ABV8GJ94_9ACTN</name>
<comment type="caution">
    <text evidence="1">The sequence shown here is derived from an EMBL/GenBank/DDBJ whole genome shotgun (WGS) entry which is preliminary data.</text>
</comment>
<sequence length="733" mass="80547">MTMDALAELNKPTSREAYLRAFGTLLHSGDTAAVCAALDDYQHEEALTRFGGSNPLEPFATEVLFVARDLLRGPAEPDAHASALNVMRNLAEYEDADLIADALDGATDVDVLQAGLSAAACALMDEPEPNPRLLAMLIAMVFDETRDVDERCDALSALDHVDAPEVEDALVRASASSELNLQVSAVLRLAMPGRIRVHRERIERLVASWPDNVGGNATFVRERLDGFHSLYWTDAELNDPELRAAHWELRFPADDESCMRAFLTLLRSDDTVAVGIAFDHCEYWEGLRRVLRDDASAERHLPEVLARAREVLRQPPSPAELSPQCGVGANHASALNMISVAHATPSDADLVVDVLARAATDLVRDKAIWMAYGVLDEAEVKDQRLVDALSDLLFVPTPRFTHVKERAIRVLSETLGTEADDVLLRLVRGDDAPAQAHAVFYLVRSDGLDRHRDLLVEVAESWGERPPARPWGEDVVAMVLGKLHSRYWHGHRLADPDLHRAHRELRAATSAATCGRALRTLLDSGDQAAVGIALDHWWHQDGIERRFGKEARNTEAPLVLDRVRQTLRQPPSPAELSPEIGLGANHLSALSALQVAGVRDAPLLADVLERAASEWIRESALEIVSSWFEDVEEVDPRLLEALGNLACDLDAPLGDRLGAIRVLDGAPGSAPVLVRVTACPEVEIQAAAAWGLCDEEIFDEHRDLLERLSASWPVEDAPWQVTRVRDALEPDTE</sequence>
<protein>
    <recommendedName>
        <fullName evidence="3">HEAT repeat domain-containing protein</fullName>
    </recommendedName>
</protein>
<dbReference type="InterPro" id="IPR016024">
    <property type="entry name" value="ARM-type_fold"/>
</dbReference>
<dbReference type="EMBL" id="JBHSBI010000024">
    <property type="protein sequence ID" value="MFC4012964.1"/>
    <property type="molecule type" value="Genomic_DNA"/>
</dbReference>
<proteinExistence type="predicted"/>
<dbReference type="RefSeq" id="WP_379532850.1">
    <property type="nucleotide sequence ID" value="NZ_JBHSBI010000024.1"/>
</dbReference>
<keyword evidence="2" id="KW-1185">Reference proteome</keyword>
<dbReference type="SUPFAM" id="SSF48371">
    <property type="entry name" value="ARM repeat"/>
    <property type="match status" value="1"/>
</dbReference>
<evidence type="ECO:0008006" key="3">
    <source>
        <dbReference type="Google" id="ProtNLM"/>
    </source>
</evidence>
<organism evidence="1 2">
    <name type="scientific">Nonomuraea purpurea</name>
    <dbReference type="NCBI Taxonomy" id="1849276"/>
    <lineage>
        <taxon>Bacteria</taxon>
        <taxon>Bacillati</taxon>
        <taxon>Actinomycetota</taxon>
        <taxon>Actinomycetes</taxon>
        <taxon>Streptosporangiales</taxon>
        <taxon>Streptosporangiaceae</taxon>
        <taxon>Nonomuraea</taxon>
    </lineage>
</organism>
<accession>A0ABV8GJ94</accession>
<dbReference type="Proteomes" id="UP001595851">
    <property type="component" value="Unassembled WGS sequence"/>
</dbReference>
<evidence type="ECO:0000313" key="2">
    <source>
        <dbReference type="Proteomes" id="UP001595851"/>
    </source>
</evidence>
<evidence type="ECO:0000313" key="1">
    <source>
        <dbReference type="EMBL" id="MFC4012964.1"/>
    </source>
</evidence>
<gene>
    <name evidence="1" type="ORF">ACFOY2_37450</name>
</gene>